<accession>A0A098BXD4</accession>
<dbReference type="Pfam" id="PF00903">
    <property type="entry name" value="Glyoxalase"/>
    <property type="match status" value="1"/>
</dbReference>
<dbReference type="Gene3D" id="3.30.720.120">
    <property type="match status" value="1"/>
</dbReference>
<dbReference type="PANTHER" id="PTHR34109">
    <property type="entry name" value="BNAUNNG04460D PROTEIN-RELATED"/>
    <property type="match status" value="1"/>
</dbReference>
<dbReference type="Proteomes" id="UP000042997">
    <property type="component" value="Unassembled WGS sequence"/>
</dbReference>
<proteinExistence type="predicted"/>
<protein>
    <recommendedName>
        <fullName evidence="1">VOC domain-containing protein</fullName>
    </recommendedName>
</protein>
<feature type="domain" description="VOC" evidence="1">
    <location>
        <begin position="8"/>
        <end position="130"/>
    </location>
</feature>
<dbReference type="RefSeq" id="WP_040275596.1">
    <property type="nucleotide sequence ID" value="NZ_JBNQGA010000002.1"/>
</dbReference>
<dbReference type="Gene3D" id="3.30.720.110">
    <property type="match status" value="1"/>
</dbReference>
<dbReference type="InterPro" id="IPR037523">
    <property type="entry name" value="VOC_core"/>
</dbReference>
<evidence type="ECO:0000259" key="1">
    <source>
        <dbReference type="PROSITE" id="PS51819"/>
    </source>
</evidence>
<organism evidence="2 3">
    <name type="scientific">Rhodococcus ruber</name>
    <dbReference type="NCBI Taxonomy" id="1830"/>
    <lineage>
        <taxon>Bacteria</taxon>
        <taxon>Bacillati</taxon>
        <taxon>Actinomycetota</taxon>
        <taxon>Actinomycetes</taxon>
        <taxon>Mycobacteriales</taxon>
        <taxon>Nocardiaceae</taxon>
        <taxon>Rhodococcus</taxon>
    </lineage>
</organism>
<evidence type="ECO:0000313" key="2">
    <source>
        <dbReference type="EMBL" id="CDZ92386.1"/>
    </source>
</evidence>
<dbReference type="AlphaFoldDB" id="A0A098BXD4"/>
<dbReference type="eggNOG" id="COG2764">
    <property type="taxonomic scope" value="Bacteria"/>
</dbReference>
<sequence>MTTTALTTPVWPCLSYTDARAAIRFLVDAFGFTENAVYGDGGRVDHAELRWPHGGGVMLGSAGRGGPIEIPAGTGCIYLVLPDAPAVDALHARAVAAGATVVLGLHDTDYGSHDFTCQDPQGVYWSFGTYAGA</sequence>
<dbReference type="PANTHER" id="PTHR34109:SF1">
    <property type="entry name" value="VOC DOMAIN-CONTAINING PROTEIN"/>
    <property type="match status" value="1"/>
</dbReference>
<dbReference type="SUPFAM" id="SSF54593">
    <property type="entry name" value="Glyoxalase/Bleomycin resistance protein/Dihydroxybiphenyl dioxygenase"/>
    <property type="match status" value="1"/>
</dbReference>
<name>A0A098BXD4_9NOCA</name>
<gene>
    <name evidence="2" type="ORF">RHRU231_950036</name>
</gene>
<dbReference type="PROSITE" id="PS51819">
    <property type="entry name" value="VOC"/>
    <property type="match status" value="1"/>
</dbReference>
<reference evidence="2 3" key="1">
    <citation type="journal article" date="2014" name="Genome Announc.">
        <title>Draft Genome Sequence of Propane- and Butane-Oxidizing Actinobacterium Rhodococcus ruber IEGM 231.</title>
        <authorList>
            <person name="Ivshina I.B."/>
            <person name="Kuyukina M.S."/>
            <person name="Krivoruchko A.V."/>
            <person name="Barbe V."/>
            <person name="Fischer C."/>
        </authorList>
    </citation>
    <scope>NUCLEOTIDE SEQUENCE [LARGE SCALE GENOMIC DNA]</scope>
</reference>
<dbReference type="InterPro" id="IPR029068">
    <property type="entry name" value="Glyas_Bleomycin-R_OHBP_Dase"/>
</dbReference>
<evidence type="ECO:0000313" key="3">
    <source>
        <dbReference type="Proteomes" id="UP000042997"/>
    </source>
</evidence>
<dbReference type="EMBL" id="CCSD01000111">
    <property type="protein sequence ID" value="CDZ92386.1"/>
    <property type="molecule type" value="Genomic_DNA"/>
</dbReference>
<dbReference type="InterPro" id="IPR004360">
    <property type="entry name" value="Glyas_Fos-R_dOase_dom"/>
</dbReference>